<sequence>MDLSFAERNEAALSIVQQVGFLYLRTPTDLCGFLWSYILPFLYDGPVLQWVLRSVPGKIHNTEQRPILHDALRKGLLLRDSLGAKMLVEKTTTADLHLCFEGLSDYPSIVGETPTMLAMYNRKGFLAWRTILRDLGFDISDFVTQELAAMNSQYDGWTQDTLMELFEQDLPVSRLPEPNSQTVPAGINRCDRCQKPMTIGFIHQKVDLEWRLTLRSIRTGKKNMKVVDHNLSLAGETDANIIGGTNKNTTETDFAFKSTRIMEFDTISSIDFDVHVNSDILDLTQMDMKFHTDTVSIDPLPYRLVCPLKCEDGVCVAWEYEGFEPPNFPPYISEEERERLKQLRLAEEEAKCPTYSMPGAFSFQ</sequence>
<dbReference type="STRING" id="38488.A0A4Y8D7Y7"/>
<dbReference type="Proteomes" id="UP000297299">
    <property type="component" value="Unassembled WGS sequence"/>
</dbReference>
<evidence type="ECO:0000313" key="2">
    <source>
        <dbReference type="Proteomes" id="UP000297299"/>
    </source>
</evidence>
<protein>
    <submittedName>
        <fullName evidence="1">Uncharacterized protein</fullName>
    </submittedName>
</protein>
<dbReference type="OrthoDB" id="3200163at2759"/>
<organism evidence="1 2">
    <name type="scientific">Botryotinia calthae</name>
    <dbReference type="NCBI Taxonomy" id="38488"/>
    <lineage>
        <taxon>Eukaryota</taxon>
        <taxon>Fungi</taxon>
        <taxon>Dikarya</taxon>
        <taxon>Ascomycota</taxon>
        <taxon>Pezizomycotina</taxon>
        <taxon>Leotiomycetes</taxon>
        <taxon>Helotiales</taxon>
        <taxon>Sclerotiniaceae</taxon>
        <taxon>Botryotinia</taxon>
    </lineage>
</organism>
<evidence type="ECO:0000313" key="1">
    <source>
        <dbReference type="EMBL" id="TEY73282.1"/>
    </source>
</evidence>
<name>A0A4Y8D7Y7_9HELO</name>
<dbReference type="EMBL" id="PHWZ01000080">
    <property type="protein sequence ID" value="TEY73282.1"/>
    <property type="molecule type" value="Genomic_DNA"/>
</dbReference>
<accession>A0A4Y8D7Y7</accession>
<comment type="caution">
    <text evidence="1">The sequence shown here is derived from an EMBL/GenBank/DDBJ whole genome shotgun (WGS) entry which is preliminary data.</text>
</comment>
<reference evidence="1 2" key="1">
    <citation type="submission" date="2017-11" db="EMBL/GenBank/DDBJ databases">
        <title>Comparative genomics of Botrytis spp.</title>
        <authorList>
            <person name="Valero-Jimenez C.A."/>
            <person name="Tapia P."/>
            <person name="Veloso J."/>
            <person name="Silva-Moreno E."/>
            <person name="Staats M."/>
            <person name="Valdes J.H."/>
            <person name="Van Kan J.A.L."/>
        </authorList>
    </citation>
    <scope>NUCLEOTIDE SEQUENCE [LARGE SCALE GENOMIC DNA]</scope>
    <source>
        <strain evidence="1 2">MUCL2830</strain>
    </source>
</reference>
<keyword evidence="2" id="KW-1185">Reference proteome</keyword>
<gene>
    <name evidence="1" type="ORF">BOTCAL_0080g00100</name>
</gene>
<dbReference type="AlphaFoldDB" id="A0A4Y8D7Y7"/>
<proteinExistence type="predicted"/>